<dbReference type="EMBL" id="UOEK01000472">
    <property type="protein sequence ID" value="VAW08568.1"/>
    <property type="molecule type" value="Genomic_DNA"/>
</dbReference>
<gene>
    <name evidence="3" type="ORF">MNBD_ACTINO02-1057</name>
</gene>
<dbReference type="PANTHER" id="PTHR33392">
    <property type="entry name" value="POLYISOPRENYL-TEICHOIC ACID--PEPTIDOGLYCAN TEICHOIC ACID TRANSFERASE TAGU"/>
    <property type="match status" value="1"/>
</dbReference>
<dbReference type="Gene3D" id="3.40.630.190">
    <property type="entry name" value="LCP protein"/>
    <property type="match status" value="1"/>
</dbReference>
<evidence type="ECO:0000256" key="1">
    <source>
        <dbReference type="SAM" id="Phobius"/>
    </source>
</evidence>
<feature type="domain" description="Cell envelope-related transcriptional attenuator" evidence="2">
    <location>
        <begin position="391"/>
        <end position="552"/>
    </location>
</feature>
<reference evidence="3" key="1">
    <citation type="submission" date="2018-06" db="EMBL/GenBank/DDBJ databases">
        <authorList>
            <person name="Zhirakovskaya E."/>
        </authorList>
    </citation>
    <scope>NUCLEOTIDE SEQUENCE</scope>
</reference>
<feature type="transmembrane region" description="Helical" evidence="1">
    <location>
        <begin position="302"/>
        <end position="323"/>
    </location>
</feature>
<dbReference type="PANTHER" id="PTHR33392:SF6">
    <property type="entry name" value="POLYISOPRENYL-TEICHOIC ACID--PEPTIDOGLYCAN TEICHOIC ACID TRANSFERASE TAGU"/>
    <property type="match status" value="1"/>
</dbReference>
<dbReference type="InterPro" id="IPR004474">
    <property type="entry name" value="LytR_CpsA_psr"/>
</dbReference>
<dbReference type="NCBIfam" id="TIGR00350">
    <property type="entry name" value="lytR_cpsA_psr"/>
    <property type="match status" value="1"/>
</dbReference>
<evidence type="ECO:0000259" key="2">
    <source>
        <dbReference type="Pfam" id="PF03816"/>
    </source>
</evidence>
<keyword evidence="1" id="KW-0812">Transmembrane</keyword>
<feature type="transmembrane region" description="Helical" evidence="1">
    <location>
        <begin position="43"/>
        <end position="61"/>
    </location>
</feature>
<feature type="transmembrane region" description="Helical" evidence="1">
    <location>
        <begin position="20"/>
        <end position="37"/>
    </location>
</feature>
<dbReference type="AlphaFoldDB" id="A0A3B0SSV8"/>
<keyword evidence="1" id="KW-0472">Membrane</keyword>
<dbReference type="Pfam" id="PF06564">
    <property type="entry name" value="CBP_BcsQ"/>
    <property type="match status" value="1"/>
</dbReference>
<name>A0A3B0SSV8_9ZZZZ</name>
<proteinExistence type="predicted"/>
<dbReference type="Gene3D" id="3.40.50.300">
    <property type="entry name" value="P-loop containing nucleotide triphosphate hydrolases"/>
    <property type="match status" value="1"/>
</dbReference>
<accession>A0A3B0SSV8</accession>
<organism evidence="3">
    <name type="scientific">hydrothermal vent metagenome</name>
    <dbReference type="NCBI Taxonomy" id="652676"/>
    <lineage>
        <taxon>unclassified sequences</taxon>
        <taxon>metagenomes</taxon>
        <taxon>ecological metagenomes</taxon>
    </lineage>
</organism>
<evidence type="ECO:0000313" key="3">
    <source>
        <dbReference type="EMBL" id="VAW08568.1"/>
    </source>
</evidence>
<dbReference type="InterPro" id="IPR017746">
    <property type="entry name" value="Cellulose_synthase_operon_BcsQ"/>
</dbReference>
<dbReference type="InterPro" id="IPR050922">
    <property type="entry name" value="LytR/CpsA/Psr_CW_biosynth"/>
</dbReference>
<keyword evidence="1" id="KW-1133">Transmembrane helix</keyword>
<dbReference type="InterPro" id="IPR027417">
    <property type="entry name" value="P-loop_NTPase"/>
</dbReference>
<dbReference type="Pfam" id="PF03816">
    <property type="entry name" value="LytR_cpsA_psr"/>
    <property type="match status" value="1"/>
</dbReference>
<sequence>MRLFKRRRRRSRRFFTVRTLLPLIAAIVLFGIVTATWSTPTAMMVAGATAGLVAGLGWLILARRYQARRLAPVAGTVHLGNISAYTDSPSPTLVDPESSAAAEYRDIARRVEAETTGQILQIAGVSPGIGSSTVAMNLAFAMTLDNRRVILVDGDMSQRGLSRFVHTGSSPGLAELARGESDLARSARLWAVGPTKRLPMVPAGEIGDDETILGSATVASALDQIADGTDLILVDVPPAFWSHVDTGIGAHADGTILVINEHTTAQALENAAAAHQDSGAPIVGYISRSARRPSGRVTWRGMALRSVATGLLILAGFSAWTGYQALRTWSGRQTVVNDLAAAADLLEPLPADALELPEFDEVVIPPVSSPPADSSEFTTYLIVGTDESEKRADVVVLLLDPNDGSTPAMVSLPRDLYLPNRCRQNYTRINVTFFGCRDEINGPTLLALTVSDFTGIPVDHFALFTFAGFEEIVDELGGIEICTEYPVRDRKADLNLPGGCTLASGDQALAWVRSRTTQELVDGRWRIMPGVTDLTRNQRQQEMVLALFSKAKNFSSVSELMGTVRGLSNAFTLDDQLSLPDAVRLAWGFRSTNLDEIHRLSIPVKDYTVENPDGTVKYVLLPTRSFEDILNEAYPDRISKALS</sequence>
<protein>
    <submittedName>
        <fullName evidence="3">Cell envelope-associated transcriptional attenuator LytR-CpsA-Psr, subfamily A1 (As in PMID19099556)</fullName>
    </submittedName>
</protein>
<dbReference type="SUPFAM" id="SSF52540">
    <property type="entry name" value="P-loop containing nucleoside triphosphate hydrolases"/>
    <property type="match status" value="1"/>
</dbReference>